<dbReference type="AlphaFoldDB" id="A0AAV9BV67"/>
<gene>
    <name evidence="5" type="ORF">QJS04_geneDACA020660</name>
</gene>
<evidence type="ECO:0000256" key="2">
    <source>
        <dbReference type="ARBA" id="ARBA00022737"/>
    </source>
</evidence>
<reference evidence="5" key="1">
    <citation type="journal article" date="2023" name="Nat. Commun.">
        <title>Diploid and tetraploid genomes of Acorus and the evolution of monocots.</title>
        <authorList>
            <person name="Ma L."/>
            <person name="Liu K.W."/>
            <person name="Li Z."/>
            <person name="Hsiao Y.Y."/>
            <person name="Qi Y."/>
            <person name="Fu T."/>
            <person name="Tang G.D."/>
            <person name="Zhang D."/>
            <person name="Sun W.H."/>
            <person name="Liu D.K."/>
            <person name="Li Y."/>
            <person name="Chen G.Z."/>
            <person name="Liu X.D."/>
            <person name="Liao X.Y."/>
            <person name="Jiang Y.T."/>
            <person name="Yu X."/>
            <person name="Hao Y."/>
            <person name="Huang J."/>
            <person name="Zhao X.W."/>
            <person name="Ke S."/>
            <person name="Chen Y.Y."/>
            <person name="Wu W.L."/>
            <person name="Hsu J.L."/>
            <person name="Lin Y.F."/>
            <person name="Huang M.D."/>
            <person name="Li C.Y."/>
            <person name="Huang L."/>
            <person name="Wang Z.W."/>
            <person name="Zhao X."/>
            <person name="Zhong W.Y."/>
            <person name="Peng D.H."/>
            <person name="Ahmad S."/>
            <person name="Lan S."/>
            <person name="Zhang J.S."/>
            <person name="Tsai W.C."/>
            <person name="Van de Peer Y."/>
            <person name="Liu Z.J."/>
        </authorList>
    </citation>
    <scope>NUCLEOTIDE SEQUENCE</scope>
    <source>
        <strain evidence="5">SCP</strain>
    </source>
</reference>
<keyword evidence="2" id="KW-0677">Repeat</keyword>
<keyword evidence="1" id="KW-0479">Metal-binding</keyword>
<keyword evidence="3" id="KW-0106">Calcium</keyword>
<proteinExistence type="predicted"/>
<dbReference type="Pfam" id="PF13405">
    <property type="entry name" value="EF-hand_6"/>
    <property type="match status" value="1"/>
</dbReference>
<dbReference type="PANTHER" id="PTHR10891">
    <property type="entry name" value="EF-HAND CALCIUM-BINDING DOMAIN CONTAINING PROTEIN"/>
    <property type="match status" value="1"/>
</dbReference>
<evidence type="ECO:0000256" key="3">
    <source>
        <dbReference type="ARBA" id="ARBA00022837"/>
    </source>
</evidence>
<sequence>MSISTITDTLKHAFGLVEAFRAFDSNNDGLISPVELQGLMESLGYETSVQDMDGLMRLEEFLAMNMEGMDIGIAGSLRDALQELDEEDGLVTAEELYQVLVGVDGVSLGDCMSIITAIDGDGDGSVSLEELRLILDAML</sequence>
<dbReference type="InterPro" id="IPR018247">
    <property type="entry name" value="EF_Hand_1_Ca_BS"/>
</dbReference>
<dbReference type="InterPro" id="IPR002048">
    <property type="entry name" value="EF_hand_dom"/>
</dbReference>
<keyword evidence="6" id="KW-1185">Reference proteome</keyword>
<protein>
    <submittedName>
        <fullName evidence="5">Calcium-binding protein CML29</fullName>
    </submittedName>
</protein>
<evidence type="ECO:0000313" key="5">
    <source>
        <dbReference type="EMBL" id="KAK1280615.1"/>
    </source>
</evidence>
<feature type="domain" description="EF-hand" evidence="4">
    <location>
        <begin position="106"/>
        <end position="139"/>
    </location>
</feature>
<dbReference type="InterPro" id="IPR039647">
    <property type="entry name" value="EF_hand_pair_protein_CML-like"/>
</dbReference>
<dbReference type="GO" id="GO:0005509">
    <property type="term" value="F:calcium ion binding"/>
    <property type="evidence" value="ECO:0007669"/>
    <property type="project" value="InterPro"/>
</dbReference>
<dbReference type="PROSITE" id="PS00018">
    <property type="entry name" value="EF_HAND_1"/>
    <property type="match status" value="2"/>
</dbReference>
<reference evidence="5" key="2">
    <citation type="submission" date="2023-06" db="EMBL/GenBank/DDBJ databases">
        <authorList>
            <person name="Ma L."/>
            <person name="Liu K.-W."/>
            <person name="Li Z."/>
            <person name="Hsiao Y.-Y."/>
            <person name="Qi Y."/>
            <person name="Fu T."/>
            <person name="Tang G."/>
            <person name="Zhang D."/>
            <person name="Sun W.-H."/>
            <person name="Liu D.-K."/>
            <person name="Li Y."/>
            <person name="Chen G.-Z."/>
            <person name="Liu X.-D."/>
            <person name="Liao X.-Y."/>
            <person name="Jiang Y.-T."/>
            <person name="Yu X."/>
            <person name="Hao Y."/>
            <person name="Huang J."/>
            <person name="Zhao X.-W."/>
            <person name="Ke S."/>
            <person name="Chen Y.-Y."/>
            <person name="Wu W.-L."/>
            <person name="Hsu J.-L."/>
            <person name="Lin Y.-F."/>
            <person name="Huang M.-D."/>
            <person name="Li C.-Y."/>
            <person name="Huang L."/>
            <person name="Wang Z.-W."/>
            <person name="Zhao X."/>
            <person name="Zhong W.-Y."/>
            <person name="Peng D.-H."/>
            <person name="Ahmad S."/>
            <person name="Lan S."/>
            <person name="Zhang J.-S."/>
            <person name="Tsai W.-C."/>
            <person name="Van De Peer Y."/>
            <person name="Liu Z.-J."/>
        </authorList>
    </citation>
    <scope>NUCLEOTIDE SEQUENCE</scope>
    <source>
        <strain evidence="5">SCP</strain>
        <tissue evidence="5">Leaves</tissue>
    </source>
</reference>
<evidence type="ECO:0000259" key="4">
    <source>
        <dbReference type="PROSITE" id="PS50222"/>
    </source>
</evidence>
<accession>A0AAV9BV67</accession>
<dbReference type="SUPFAM" id="SSF47473">
    <property type="entry name" value="EF-hand"/>
    <property type="match status" value="1"/>
</dbReference>
<dbReference type="SMART" id="SM00054">
    <property type="entry name" value="EFh"/>
    <property type="match status" value="3"/>
</dbReference>
<name>A0AAV9BV67_ACOGR</name>
<dbReference type="PROSITE" id="PS50222">
    <property type="entry name" value="EF_HAND_2"/>
    <property type="match status" value="2"/>
</dbReference>
<evidence type="ECO:0000256" key="1">
    <source>
        <dbReference type="ARBA" id="ARBA00022723"/>
    </source>
</evidence>
<comment type="caution">
    <text evidence="5">The sequence shown here is derived from an EMBL/GenBank/DDBJ whole genome shotgun (WGS) entry which is preliminary data.</text>
</comment>
<dbReference type="Proteomes" id="UP001179952">
    <property type="component" value="Unassembled WGS sequence"/>
</dbReference>
<dbReference type="EMBL" id="JAUJYN010000001">
    <property type="protein sequence ID" value="KAK1280615.1"/>
    <property type="molecule type" value="Genomic_DNA"/>
</dbReference>
<dbReference type="InterPro" id="IPR011992">
    <property type="entry name" value="EF-hand-dom_pair"/>
</dbReference>
<feature type="domain" description="EF-hand" evidence="4">
    <location>
        <begin position="11"/>
        <end position="46"/>
    </location>
</feature>
<dbReference type="Pfam" id="PF13833">
    <property type="entry name" value="EF-hand_8"/>
    <property type="match status" value="1"/>
</dbReference>
<organism evidence="5 6">
    <name type="scientific">Acorus gramineus</name>
    <name type="common">Dwarf sweet flag</name>
    <dbReference type="NCBI Taxonomy" id="55184"/>
    <lineage>
        <taxon>Eukaryota</taxon>
        <taxon>Viridiplantae</taxon>
        <taxon>Streptophyta</taxon>
        <taxon>Embryophyta</taxon>
        <taxon>Tracheophyta</taxon>
        <taxon>Spermatophyta</taxon>
        <taxon>Magnoliopsida</taxon>
        <taxon>Liliopsida</taxon>
        <taxon>Acoraceae</taxon>
        <taxon>Acorus</taxon>
    </lineage>
</organism>
<dbReference type="Gene3D" id="1.10.238.10">
    <property type="entry name" value="EF-hand"/>
    <property type="match status" value="2"/>
</dbReference>
<evidence type="ECO:0000313" key="6">
    <source>
        <dbReference type="Proteomes" id="UP001179952"/>
    </source>
</evidence>